<reference evidence="1 2" key="1">
    <citation type="submission" date="2017-04" db="EMBL/GenBank/DDBJ databases">
        <authorList>
            <person name="Afonso C.L."/>
            <person name="Miller P.J."/>
            <person name="Scott M.A."/>
            <person name="Spackman E."/>
            <person name="Goraichik I."/>
            <person name="Dimitrov K.M."/>
            <person name="Suarez D.L."/>
            <person name="Swayne D.E."/>
        </authorList>
    </citation>
    <scope>NUCLEOTIDE SEQUENCE [LARGE SCALE GENOMIC DNA]</scope>
    <source>
        <strain evidence="1 2">LMG26642</strain>
    </source>
</reference>
<name>A0A1X7N900_9LACT</name>
<gene>
    <name evidence="1" type="ORF">SAMN04488700_1618</name>
</gene>
<accession>A0A1X7N900</accession>
<protein>
    <submittedName>
        <fullName evidence="1">Uncharacterized protein</fullName>
    </submittedName>
</protein>
<keyword evidence="2" id="KW-1185">Reference proteome</keyword>
<dbReference type="AlphaFoldDB" id="A0A1X7N900"/>
<evidence type="ECO:0000313" key="1">
    <source>
        <dbReference type="EMBL" id="SMH34036.1"/>
    </source>
</evidence>
<proteinExistence type="predicted"/>
<dbReference type="Proteomes" id="UP000193435">
    <property type="component" value="Unassembled WGS sequence"/>
</dbReference>
<organism evidence="1 2">
    <name type="scientific">Carnobacterium iners</name>
    <dbReference type="NCBI Taxonomy" id="1073423"/>
    <lineage>
        <taxon>Bacteria</taxon>
        <taxon>Bacillati</taxon>
        <taxon>Bacillota</taxon>
        <taxon>Bacilli</taxon>
        <taxon>Lactobacillales</taxon>
        <taxon>Carnobacteriaceae</taxon>
        <taxon>Carnobacterium</taxon>
    </lineage>
</organism>
<sequence>MIPVHVGAVKNIRNVVLTKYKIVKRTEDRLNRIPDETYKKSHM</sequence>
<dbReference type="EMBL" id="FXBJ01000002">
    <property type="protein sequence ID" value="SMH34036.1"/>
    <property type="molecule type" value="Genomic_DNA"/>
</dbReference>
<evidence type="ECO:0000313" key="2">
    <source>
        <dbReference type="Proteomes" id="UP000193435"/>
    </source>
</evidence>